<dbReference type="RefSeq" id="WP_012720964.1">
    <property type="nucleotide sequence ID" value="NC_012658.1"/>
</dbReference>
<evidence type="ECO:0000313" key="2">
    <source>
        <dbReference type="Proteomes" id="UP000002333"/>
    </source>
</evidence>
<protein>
    <submittedName>
        <fullName evidence="1">Uncharacterized protein</fullName>
    </submittedName>
</protein>
<dbReference type="AlphaFoldDB" id="A0A3F3A576"/>
<gene>
    <name evidence="1" type="ordered locus">CLJ_B1818</name>
</gene>
<reference evidence="1 2" key="1">
    <citation type="journal article" date="2007" name="PLoS ONE">
        <title>Analysis of the neurotoxin complex genes in Clostridium botulinum A1-A4 and B1 strains: BoNT/A3, /Ba4 and /B1 clusters are located within plasmids.</title>
        <authorList>
            <person name="Smith T.J."/>
            <person name="Hill K.K."/>
            <person name="Foley B.T."/>
            <person name="Detter J.C."/>
            <person name="Munk A.C."/>
            <person name="Bruce D.C."/>
            <person name="Doggett N.A."/>
            <person name="Smith L.A."/>
            <person name="Marks J.D."/>
            <person name="Xie G."/>
            <person name="Brettin T.S."/>
        </authorList>
    </citation>
    <scope>NUCLEOTIDE SEQUENCE [LARGE SCALE GENOMIC DNA]</scope>
    <source>
        <strain evidence="2">657 / Type Ba4</strain>
    </source>
</reference>
<proteinExistence type="predicted"/>
<accession>A0A3F3A576</accession>
<dbReference type="Proteomes" id="UP000002333">
    <property type="component" value="Chromosome"/>
</dbReference>
<reference evidence="2" key="2">
    <citation type="submission" date="2008-05" db="EMBL/GenBank/DDBJ databases">
        <title>Genome sequence of Clostridium botulinum Ba4 strain 657.</title>
        <authorList>
            <person name="Shrivastava S."/>
            <person name="Brown J.L."/>
            <person name="Bruce D."/>
            <person name="Detter C."/>
            <person name="Munk C."/>
            <person name="Smith L.A."/>
            <person name="Smith T.J."/>
            <person name="Sutton G."/>
            <person name="Brettin T.S."/>
        </authorList>
    </citation>
    <scope>NUCLEOTIDE SEQUENCE [LARGE SCALE GENOMIC DNA]</scope>
    <source>
        <strain evidence="2">657 / Type Ba4</strain>
    </source>
</reference>
<name>A0A3F3A576_CLOB6</name>
<dbReference type="EMBL" id="CP001083">
    <property type="protein sequence ID" value="ACQ53539.1"/>
    <property type="molecule type" value="Genomic_DNA"/>
</dbReference>
<sequence>MDNNILRQAEHSLAVHEVKSATTELKEFIPSLVELNKTVYTEMLNQGFDEQQAFKFSCEYTLKTVFQGN</sequence>
<evidence type="ECO:0000313" key="1">
    <source>
        <dbReference type="EMBL" id="ACQ53539.1"/>
    </source>
</evidence>
<dbReference type="KEGG" id="cbi:CLJ_B1818"/>
<organism evidence="1 2">
    <name type="scientific">Clostridium botulinum (strain 657 / Type Ba4)</name>
    <dbReference type="NCBI Taxonomy" id="515621"/>
    <lineage>
        <taxon>Bacteria</taxon>
        <taxon>Bacillati</taxon>
        <taxon>Bacillota</taxon>
        <taxon>Clostridia</taxon>
        <taxon>Eubacteriales</taxon>
        <taxon>Clostridiaceae</taxon>
        <taxon>Clostridium</taxon>
    </lineage>
</organism>